<protein>
    <submittedName>
        <fullName evidence="1">Uncharacterized protein</fullName>
    </submittedName>
</protein>
<dbReference type="Proteomes" id="UP000781958">
    <property type="component" value="Unassembled WGS sequence"/>
</dbReference>
<reference evidence="1 2" key="1">
    <citation type="submission" date="2021-03" db="EMBL/GenBank/DDBJ databases">
        <title>Genomic Encyclopedia of Type Strains, Phase III (KMG-III): the genomes of soil and plant-associated and newly described type strains.</title>
        <authorList>
            <person name="Whitman W."/>
        </authorList>
    </citation>
    <scope>NUCLEOTIDE SEQUENCE [LARGE SCALE GENOMIC DNA]</scope>
    <source>
        <strain evidence="1 2">IMMIB AFH-6</strain>
    </source>
</reference>
<keyword evidence="2" id="KW-1185">Reference proteome</keyword>
<accession>A0ABS4ST18</accession>
<comment type="caution">
    <text evidence="1">The sequence shown here is derived from an EMBL/GenBank/DDBJ whole genome shotgun (WGS) entry which is preliminary data.</text>
</comment>
<gene>
    <name evidence="1" type="ORF">J2851_005524</name>
</gene>
<sequence>MGNHPTLPGTVTECRIQAHRLLKAARDGDDSALHRLSALPTPPRWQLKHALAVVALEAGFPGWPALKAHLEGAGETPTVDTERFFEGRGSAYLNRWFRDLATAEESLRADGGWLFPYRHQFFICEAGFLDARGIPSDDPDWALIGHNWARPADAAAHARLTRRLAAAGLAAGG</sequence>
<dbReference type="RefSeq" id="WP_209770288.1">
    <property type="nucleotide sequence ID" value="NZ_JAGINP010000023.1"/>
</dbReference>
<name>A0ABS4ST18_9PROT</name>
<organism evidence="1 2">
    <name type="scientific">Azospirillum rugosum</name>
    <dbReference type="NCBI Taxonomy" id="416170"/>
    <lineage>
        <taxon>Bacteria</taxon>
        <taxon>Pseudomonadati</taxon>
        <taxon>Pseudomonadota</taxon>
        <taxon>Alphaproteobacteria</taxon>
        <taxon>Rhodospirillales</taxon>
        <taxon>Azospirillaceae</taxon>
        <taxon>Azospirillum</taxon>
    </lineage>
</organism>
<proteinExistence type="predicted"/>
<evidence type="ECO:0000313" key="1">
    <source>
        <dbReference type="EMBL" id="MBP2295713.1"/>
    </source>
</evidence>
<evidence type="ECO:0000313" key="2">
    <source>
        <dbReference type="Proteomes" id="UP000781958"/>
    </source>
</evidence>
<dbReference type="EMBL" id="JAGINP010000023">
    <property type="protein sequence ID" value="MBP2295713.1"/>
    <property type="molecule type" value="Genomic_DNA"/>
</dbReference>